<name>A0A4Z1I840_9HELO</name>
<evidence type="ECO:0000313" key="2">
    <source>
        <dbReference type="EMBL" id="TGO53113.1"/>
    </source>
</evidence>
<feature type="domain" description="SET" evidence="1">
    <location>
        <begin position="1"/>
        <end position="136"/>
    </location>
</feature>
<dbReference type="InterPro" id="IPR046341">
    <property type="entry name" value="SET_dom_sf"/>
</dbReference>
<dbReference type="CDD" id="cd20071">
    <property type="entry name" value="SET_SMYD"/>
    <property type="match status" value="1"/>
</dbReference>
<gene>
    <name evidence="2" type="ORF">BOTNAR_0304g00070</name>
</gene>
<dbReference type="OrthoDB" id="5945798at2759"/>
<dbReference type="PANTHER" id="PTHR12197">
    <property type="entry name" value="HISTONE-LYSINE N-METHYLTRANSFERASE SMYD"/>
    <property type="match status" value="1"/>
</dbReference>
<dbReference type="PANTHER" id="PTHR12197:SF251">
    <property type="entry name" value="EG:BACR7C10.4 PROTEIN"/>
    <property type="match status" value="1"/>
</dbReference>
<organism evidence="2 3">
    <name type="scientific">Botryotinia narcissicola</name>
    <dbReference type="NCBI Taxonomy" id="278944"/>
    <lineage>
        <taxon>Eukaryota</taxon>
        <taxon>Fungi</taxon>
        <taxon>Dikarya</taxon>
        <taxon>Ascomycota</taxon>
        <taxon>Pezizomycotina</taxon>
        <taxon>Leotiomycetes</taxon>
        <taxon>Helotiales</taxon>
        <taxon>Sclerotiniaceae</taxon>
        <taxon>Botryotinia</taxon>
    </lineage>
</organism>
<dbReference type="PROSITE" id="PS50280">
    <property type="entry name" value="SET"/>
    <property type="match status" value="1"/>
</dbReference>
<accession>A0A4Z1I840</accession>
<protein>
    <recommendedName>
        <fullName evidence="1">SET domain-containing protein</fullName>
    </recommendedName>
</protein>
<dbReference type="EMBL" id="PQXJ01000304">
    <property type="protein sequence ID" value="TGO53113.1"/>
    <property type="molecule type" value="Genomic_DNA"/>
</dbReference>
<dbReference type="Gene3D" id="2.170.270.10">
    <property type="entry name" value="SET domain"/>
    <property type="match status" value="1"/>
</dbReference>
<evidence type="ECO:0000259" key="1">
    <source>
        <dbReference type="PROSITE" id="PS50280"/>
    </source>
</evidence>
<dbReference type="STRING" id="278944.A0A4Z1I840"/>
<dbReference type="InterPro" id="IPR050869">
    <property type="entry name" value="H3K4_H4K5_MeTrfase"/>
</dbReference>
<proteinExistence type="predicted"/>
<dbReference type="Pfam" id="PF00856">
    <property type="entry name" value="SET"/>
    <property type="match status" value="1"/>
</dbReference>
<dbReference type="GO" id="GO:0005634">
    <property type="term" value="C:nucleus"/>
    <property type="evidence" value="ECO:0007669"/>
    <property type="project" value="TreeGrafter"/>
</dbReference>
<keyword evidence="3" id="KW-1185">Reference proteome</keyword>
<comment type="caution">
    <text evidence="2">The sequence shown here is derived from an EMBL/GenBank/DDBJ whole genome shotgun (WGS) entry which is preliminary data.</text>
</comment>
<dbReference type="SUPFAM" id="SSF82199">
    <property type="entry name" value="SET domain"/>
    <property type="match status" value="1"/>
</dbReference>
<reference evidence="2 3" key="1">
    <citation type="submission" date="2017-12" db="EMBL/GenBank/DDBJ databases">
        <title>Comparative genomics of Botrytis spp.</title>
        <authorList>
            <person name="Valero-Jimenez C.A."/>
            <person name="Tapia P."/>
            <person name="Veloso J."/>
            <person name="Silva-Moreno E."/>
            <person name="Staats M."/>
            <person name="Valdes J.H."/>
            <person name="Van Kan J.A.L."/>
        </authorList>
    </citation>
    <scope>NUCLEOTIDE SEQUENCE [LARGE SCALE GENOMIC DNA]</scope>
    <source>
        <strain evidence="2 3">MUCL2120</strain>
    </source>
</reference>
<dbReference type="Proteomes" id="UP000297452">
    <property type="component" value="Unassembled WGS sequence"/>
</dbReference>
<dbReference type="InterPro" id="IPR001214">
    <property type="entry name" value="SET_dom"/>
</dbReference>
<dbReference type="AlphaFoldDB" id="A0A4Z1I840"/>
<sequence length="408" mass="45999">MLPTAVRGTIQLVSNPAALAKDSPLMDLASHEDDLRSVQSKWDDISLQAHAVVNLLQRKPEFVKHAIESLCRLSTNAFRVESNIGNGPIGLCLDPLLARANHRCHPNAAITFNGKRATLRALSPIAKGEQIFISYIDETQRREIRREALAKTWFFQCLCSRCTVFQSIYGDLVDHPMVSTPVLDKLVPFQETYKFAKARVADENPETITRLFSLLHVLRHIEITISSVHKIYQNIDRRLEFLKKALGNLNDFILLQRYAQQPLPTVLNEIYLIYLKKADYISALIDPEEFGKWETGNLNEGRQGRLKNIDWISTCQLVMYGLREIGNRSWGKKSGVMRGVEVDITDVESIQEKRGDGEVGRTLKAWARGKDASGLGEVYAERLGMGLRELSGLVWDVLGVANEGMEVK</sequence>
<evidence type="ECO:0000313" key="3">
    <source>
        <dbReference type="Proteomes" id="UP000297452"/>
    </source>
</evidence>